<name>A0A3N4MS78_9NEIS</name>
<protein>
    <submittedName>
        <fullName evidence="4">Cell envelope biogenesis protein OmpA</fullName>
    </submittedName>
</protein>
<dbReference type="InterPro" id="IPR036737">
    <property type="entry name" value="OmpA-like_sf"/>
</dbReference>
<evidence type="ECO:0000313" key="4">
    <source>
        <dbReference type="EMBL" id="RPD86118.1"/>
    </source>
</evidence>
<evidence type="ECO:0000256" key="2">
    <source>
        <dbReference type="SAM" id="SignalP"/>
    </source>
</evidence>
<feature type="chain" id="PRO_5018054241" evidence="2">
    <location>
        <begin position="22"/>
        <end position="178"/>
    </location>
</feature>
<dbReference type="EMBL" id="RPFL01000021">
    <property type="protein sequence ID" value="RPD86118.1"/>
    <property type="molecule type" value="Genomic_DNA"/>
</dbReference>
<reference evidence="4 5" key="1">
    <citation type="submission" date="2018-11" db="EMBL/GenBank/DDBJ databases">
        <title>Neisseria weixii sp. nov. isolated from the rectal contents of plateau pika (Ochotona cruzoniae).</title>
        <authorList>
            <person name="Zhang G."/>
        </authorList>
    </citation>
    <scope>NUCLEOTIDE SEQUENCE [LARGE SCALE GENOMIC DNA]</scope>
    <source>
        <strain evidence="4 5">10009</strain>
    </source>
</reference>
<dbReference type="PROSITE" id="PS51123">
    <property type="entry name" value="OMPA_2"/>
    <property type="match status" value="1"/>
</dbReference>
<dbReference type="PROSITE" id="PS51257">
    <property type="entry name" value="PROKAR_LIPOPROTEIN"/>
    <property type="match status" value="1"/>
</dbReference>
<gene>
    <name evidence="4" type="ORF">EGK74_08465</name>
</gene>
<dbReference type="AlphaFoldDB" id="A0A3N4MS78"/>
<dbReference type="GO" id="GO:0016020">
    <property type="term" value="C:membrane"/>
    <property type="evidence" value="ECO:0007669"/>
    <property type="project" value="UniProtKB-UniRule"/>
</dbReference>
<proteinExistence type="predicted"/>
<dbReference type="Pfam" id="PF00691">
    <property type="entry name" value="OmpA"/>
    <property type="match status" value="1"/>
</dbReference>
<keyword evidence="2" id="KW-0732">Signal</keyword>
<feature type="domain" description="OmpA-like" evidence="3">
    <location>
        <begin position="75"/>
        <end position="178"/>
    </location>
</feature>
<organism evidence="4 5">
    <name type="scientific">Neisseria weixii</name>
    <dbReference type="NCBI Taxonomy" id="1853276"/>
    <lineage>
        <taxon>Bacteria</taxon>
        <taxon>Pseudomonadati</taxon>
        <taxon>Pseudomonadota</taxon>
        <taxon>Betaproteobacteria</taxon>
        <taxon>Neisseriales</taxon>
        <taxon>Neisseriaceae</taxon>
        <taxon>Neisseria</taxon>
    </lineage>
</organism>
<dbReference type="SUPFAM" id="SSF103088">
    <property type="entry name" value="OmpA-like"/>
    <property type="match status" value="1"/>
</dbReference>
<accession>A0A3N4MS78</accession>
<keyword evidence="1" id="KW-0472">Membrane</keyword>
<evidence type="ECO:0000256" key="1">
    <source>
        <dbReference type="PROSITE-ProRule" id="PRU00473"/>
    </source>
</evidence>
<keyword evidence="5" id="KW-1185">Reference proteome</keyword>
<sequence>MGTIKKSAVLAASLFGLSACAVFPQAEENMSIEDNQLTEYTVKQNDIGEYVFCKNNDCPVWERKELADVPFSDGLPELRDEQSVRVFFNLGSAKLGAEARGTLQNVLPKLQNTNIIYLRGWADSIGGKNTKINRRLAKQRAEAIRTWLRQNGVTVHISTASNPACCNRDDTRTVVITW</sequence>
<dbReference type="Proteomes" id="UP000272412">
    <property type="component" value="Unassembled WGS sequence"/>
</dbReference>
<feature type="signal peptide" evidence="2">
    <location>
        <begin position="1"/>
        <end position="21"/>
    </location>
</feature>
<comment type="caution">
    <text evidence="4">The sequence shown here is derived from an EMBL/GenBank/DDBJ whole genome shotgun (WGS) entry which is preliminary data.</text>
</comment>
<evidence type="ECO:0000313" key="5">
    <source>
        <dbReference type="Proteomes" id="UP000272412"/>
    </source>
</evidence>
<dbReference type="InterPro" id="IPR006665">
    <property type="entry name" value="OmpA-like"/>
</dbReference>
<dbReference type="OrthoDB" id="9814546at2"/>
<dbReference type="Gene3D" id="3.30.1330.60">
    <property type="entry name" value="OmpA-like domain"/>
    <property type="match status" value="1"/>
</dbReference>
<evidence type="ECO:0000259" key="3">
    <source>
        <dbReference type="PROSITE" id="PS51123"/>
    </source>
</evidence>